<dbReference type="InterPro" id="IPR029063">
    <property type="entry name" value="SAM-dependent_MTases_sf"/>
</dbReference>
<keyword evidence="2" id="KW-1185">Reference proteome</keyword>
<organism evidence="1 2">
    <name type="scientific">Rhodococcus erythropolis</name>
    <name type="common">Arthrobacter picolinophilus</name>
    <dbReference type="NCBI Taxonomy" id="1833"/>
    <lineage>
        <taxon>Bacteria</taxon>
        <taxon>Bacillati</taxon>
        <taxon>Actinomycetota</taxon>
        <taxon>Actinomycetes</taxon>
        <taxon>Mycobacteriales</taxon>
        <taxon>Nocardiaceae</taxon>
        <taxon>Rhodococcus</taxon>
        <taxon>Rhodococcus erythropolis group</taxon>
    </lineage>
</organism>
<dbReference type="GO" id="GO:0008757">
    <property type="term" value="F:S-adenosylmethionine-dependent methyltransferase activity"/>
    <property type="evidence" value="ECO:0007669"/>
    <property type="project" value="InterPro"/>
</dbReference>
<dbReference type="EMBL" id="JAECSB010000026">
    <property type="protein sequence ID" value="MBH5142034.1"/>
    <property type="molecule type" value="Genomic_DNA"/>
</dbReference>
<dbReference type="InterPro" id="IPR013216">
    <property type="entry name" value="Methyltransf_11"/>
</dbReference>
<dbReference type="Gene3D" id="3.40.50.150">
    <property type="entry name" value="Vaccinia Virus protein VP39"/>
    <property type="match status" value="1"/>
</dbReference>
<dbReference type="CDD" id="cd02440">
    <property type="entry name" value="AdoMet_MTases"/>
    <property type="match status" value="1"/>
</dbReference>
<name>A0A1F2PPM6_RHOER</name>
<dbReference type="PANTHER" id="PTHR42912:SF93">
    <property type="entry name" value="N6-ADENOSINE-METHYLTRANSFERASE TMT1A"/>
    <property type="match status" value="1"/>
</dbReference>
<dbReference type="SUPFAM" id="SSF53335">
    <property type="entry name" value="S-adenosyl-L-methionine-dependent methyltransferases"/>
    <property type="match status" value="1"/>
</dbReference>
<gene>
    <name evidence="1" type="ORF">I3517_05340</name>
</gene>
<dbReference type="RefSeq" id="WP_019747989.1">
    <property type="nucleotide sequence ID" value="NZ_CP070870.1"/>
</dbReference>
<dbReference type="OMA" id="SPNIWHW"/>
<keyword evidence="1" id="KW-0489">Methyltransferase</keyword>
<reference evidence="1 2" key="1">
    <citation type="submission" date="2020-12" db="EMBL/GenBank/DDBJ databases">
        <title>Draft genome sequence of furan degrading bacterial strain FUR100.</title>
        <authorList>
            <person name="Woiski C."/>
        </authorList>
    </citation>
    <scope>NUCLEOTIDE SEQUENCE [LARGE SCALE GENOMIC DNA]</scope>
    <source>
        <strain evidence="1 2">FUR100</strain>
    </source>
</reference>
<dbReference type="InterPro" id="IPR050508">
    <property type="entry name" value="Methyltransf_Superfamily"/>
</dbReference>
<dbReference type="PANTHER" id="PTHR42912">
    <property type="entry name" value="METHYLTRANSFERASE"/>
    <property type="match status" value="1"/>
</dbReference>
<protein>
    <submittedName>
        <fullName evidence="1">Class I SAM-dependent methyltransferase</fullName>
    </submittedName>
</protein>
<accession>A0A1F2PPM6</accession>
<dbReference type="AlphaFoldDB" id="A0A1F2PPM6"/>
<sequence length="242" mass="26922">MRDFFSGRSKPIPSPNIWHWPDVYEIENRAQDVDGSIWAAMRAQVDWSGRDVVDVGCGAGFHLPEFARTARRVVGVEPHAPLVKAARERTRDSASIDVVQGSAESTGLVDASVDLVHARTAYFFGKGCGPGIREAMRILRPGGALLIVDLDVSAGPYGEWMRADLPKYDPAAVEGFFEAQGFSLTRVDARWEFENRDDLRRVLGIEFTEKTAERAFSQVTGLGFTVRYRIHVRSKPRSLELA</sequence>
<evidence type="ECO:0000313" key="2">
    <source>
        <dbReference type="Proteomes" id="UP000627573"/>
    </source>
</evidence>
<comment type="caution">
    <text evidence="1">The sequence shown here is derived from an EMBL/GenBank/DDBJ whole genome shotgun (WGS) entry which is preliminary data.</text>
</comment>
<keyword evidence="1" id="KW-0808">Transferase</keyword>
<dbReference type="Proteomes" id="UP000627573">
    <property type="component" value="Unassembled WGS sequence"/>
</dbReference>
<proteinExistence type="predicted"/>
<dbReference type="GO" id="GO:0032259">
    <property type="term" value="P:methylation"/>
    <property type="evidence" value="ECO:0007669"/>
    <property type="project" value="UniProtKB-KW"/>
</dbReference>
<evidence type="ECO:0000313" key="1">
    <source>
        <dbReference type="EMBL" id="MBH5142034.1"/>
    </source>
</evidence>
<dbReference type="Pfam" id="PF08241">
    <property type="entry name" value="Methyltransf_11"/>
    <property type="match status" value="1"/>
</dbReference>